<dbReference type="CDD" id="cd07817">
    <property type="entry name" value="SRPBCC_8"/>
    <property type="match status" value="1"/>
</dbReference>
<proteinExistence type="predicted"/>
<dbReference type="InterPro" id="IPR023393">
    <property type="entry name" value="START-like_dom_sf"/>
</dbReference>
<dbReference type="EMBL" id="JADEXG010000014">
    <property type="protein sequence ID" value="MBE9077259.1"/>
    <property type="molecule type" value="Genomic_DNA"/>
</dbReference>
<reference evidence="2" key="1">
    <citation type="submission" date="2020-10" db="EMBL/GenBank/DDBJ databases">
        <authorList>
            <person name="Castelo-Branco R."/>
            <person name="Eusebio N."/>
            <person name="Adriana R."/>
            <person name="Vieira A."/>
            <person name="Brugerolle De Fraissinette N."/>
            <person name="Rezende De Castro R."/>
            <person name="Schneider M.P."/>
            <person name="Vasconcelos V."/>
            <person name="Leao P.N."/>
        </authorList>
    </citation>
    <scope>NUCLEOTIDE SEQUENCE</scope>
    <source>
        <strain evidence="2">LEGE 07310</strain>
    </source>
</reference>
<dbReference type="Pfam" id="PF03364">
    <property type="entry name" value="Polyketide_cyc"/>
    <property type="match status" value="1"/>
</dbReference>
<keyword evidence="3" id="KW-1185">Reference proteome</keyword>
<dbReference type="RefSeq" id="WP_193905921.1">
    <property type="nucleotide sequence ID" value="NZ_JADEXG010000014.1"/>
</dbReference>
<name>A0A8J7AMM5_9CYAN</name>
<dbReference type="InterPro" id="IPR005031">
    <property type="entry name" value="COQ10_START"/>
</dbReference>
<evidence type="ECO:0000313" key="2">
    <source>
        <dbReference type="EMBL" id="MBE9077259.1"/>
    </source>
</evidence>
<evidence type="ECO:0000313" key="3">
    <source>
        <dbReference type="Proteomes" id="UP000636505"/>
    </source>
</evidence>
<dbReference type="Proteomes" id="UP000636505">
    <property type="component" value="Unassembled WGS sequence"/>
</dbReference>
<evidence type="ECO:0000259" key="1">
    <source>
        <dbReference type="Pfam" id="PF03364"/>
    </source>
</evidence>
<feature type="domain" description="Coenzyme Q-binding protein COQ10 START" evidence="1">
    <location>
        <begin position="13"/>
        <end position="134"/>
    </location>
</feature>
<sequence>MATWLEHSVHTDVEVPMELVWSLWSDLEQMPRWMKWIDSVKVLKDQPELSRWTLNTTGWEFTWLSRTLKVVPRQIIQWESVDGLPNRGAIRFYDHKTSSTVKMTISYAVPGFLSLLMNSSFIDRVVTSTLQADLERFREYALAAQKRELANSETTV</sequence>
<accession>A0A8J7AMM5</accession>
<comment type="caution">
    <text evidence="2">The sequence shown here is derived from an EMBL/GenBank/DDBJ whole genome shotgun (WGS) entry which is preliminary data.</text>
</comment>
<dbReference type="AlphaFoldDB" id="A0A8J7AMM5"/>
<protein>
    <submittedName>
        <fullName evidence="2">SRPBCC family protein</fullName>
    </submittedName>
</protein>
<dbReference type="PANTHER" id="PTHR33824:SF7">
    <property type="entry name" value="POLYKETIDE CYCLASE_DEHYDRASE AND LIPID TRANSPORT SUPERFAMILY PROTEIN"/>
    <property type="match status" value="1"/>
</dbReference>
<dbReference type="PANTHER" id="PTHR33824">
    <property type="entry name" value="POLYKETIDE CYCLASE/DEHYDRASE AND LIPID TRANSPORT SUPERFAMILY PROTEIN"/>
    <property type="match status" value="1"/>
</dbReference>
<gene>
    <name evidence="2" type="ORF">IQ241_08115</name>
</gene>
<dbReference type="InterPro" id="IPR047137">
    <property type="entry name" value="ORF3"/>
</dbReference>
<organism evidence="2 3">
    <name type="scientific">Vasconcelosia minhoensis LEGE 07310</name>
    <dbReference type="NCBI Taxonomy" id="915328"/>
    <lineage>
        <taxon>Bacteria</taxon>
        <taxon>Bacillati</taxon>
        <taxon>Cyanobacteriota</taxon>
        <taxon>Cyanophyceae</taxon>
        <taxon>Nodosilineales</taxon>
        <taxon>Cymatolegaceae</taxon>
        <taxon>Vasconcelosia</taxon>
        <taxon>Vasconcelosia minhoensis</taxon>
    </lineage>
</organism>
<dbReference type="Gene3D" id="3.30.530.20">
    <property type="match status" value="1"/>
</dbReference>
<dbReference type="SUPFAM" id="SSF55961">
    <property type="entry name" value="Bet v1-like"/>
    <property type="match status" value="1"/>
</dbReference>